<evidence type="ECO:0000256" key="6">
    <source>
        <dbReference type="RuleBase" id="RU363076"/>
    </source>
</evidence>
<feature type="transmembrane region" description="Helical" evidence="6">
    <location>
        <begin position="224"/>
        <end position="242"/>
    </location>
</feature>
<dbReference type="PANTHER" id="PTHR23427">
    <property type="entry name" value="SURFEIT LOCUS PROTEIN"/>
    <property type="match status" value="1"/>
</dbReference>
<keyword evidence="4 6" id="KW-1133">Transmembrane helix</keyword>
<keyword evidence="6" id="KW-1003">Cell membrane</keyword>
<feature type="compositionally biased region" description="Basic and acidic residues" evidence="7">
    <location>
        <begin position="367"/>
        <end position="376"/>
    </location>
</feature>
<reference evidence="8 9" key="1">
    <citation type="submission" date="2022-06" db="EMBL/GenBank/DDBJ databases">
        <title>New Species of the Genus Actinoplanes, ActinopZanes ferrugineus.</title>
        <authorList>
            <person name="Ding P."/>
        </authorList>
    </citation>
    <scope>NUCLEOTIDE SEQUENCE [LARGE SCALE GENOMIC DNA]</scope>
    <source>
        <strain evidence="8 9">TRM88003</strain>
    </source>
</reference>
<proteinExistence type="inferred from homology"/>
<sequence>MYRFLLSPRWLAAAALAVAAALVMVMLGNWQLRRYEERSATNDRIDAADSIAAVPLASVLSRPTAPGTAGAYPGKELAWTKVTVSGQYDPSREIQARGRTVNGDVGFEIVTPLVLADGTAVLIDRGWVPAPPGGALAAPVVPPAPTGPVTVVGQIHLSESRPVAVERRDGRLDTRRISLPRLAPEMPYPVYGAYVLLTEQTPASDAAFVRIPIDHEDAWQNGGYAVQWWLFALMALAAYVYYARKEAHGTGEPARERSPAHPDPDHPAAADRRPAPTGDRVEDTDRRRGGGDRVEEADRRRGGGDRVEDADRKRAAARERIEPGDRVDEADRRAAAREAARQRADPGDRLEEADRKRAAAAATQGDRVSDADRAREAASQARSAQD</sequence>
<dbReference type="Proteomes" id="UP001523369">
    <property type="component" value="Unassembled WGS sequence"/>
</dbReference>
<comment type="caution">
    <text evidence="6">Lacks conserved residue(s) required for the propagation of feature annotation.</text>
</comment>
<evidence type="ECO:0000256" key="1">
    <source>
        <dbReference type="ARBA" id="ARBA00004370"/>
    </source>
</evidence>
<evidence type="ECO:0000256" key="3">
    <source>
        <dbReference type="ARBA" id="ARBA00022692"/>
    </source>
</evidence>
<keyword evidence="5 6" id="KW-0472">Membrane</keyword>
<keyword evidence="3 6" id="KW-0812">Transmembrane</keyword>
<organism evidence="8 9">
    <name type="scientific">Paractinoplanes aksuensis</name>
    <dbReference type="NCBI Taxonomy" id="2939490"/>
    <lineage>
        <taxon>Bacteria</taxon>
        <taxon>Bacillati</taxon>
        <taxon>Actinomycetota</taxon>
        <taxon>Actinomycetes</taxon>
        <taxon>Micromonosporales</taxon>
        <taxon>Micromonosporaceae</taxon>
        <taxon>Paractinoplanes</taxon>
    </lineage>
</organism>
<dbReference type="InterPro" id="IPR045214">
    <property type="entry name" value="Surf1/Surf4"/>
</dbReference>
<dbReference type="PROSITE" id="PS50895">
    <property type="entry name" value="SURF1"/>
    <property type="match status" value="1"/>
</dbReference>
<evidence type="ECO:0000313" key="8">
    <source>
        <dbReference type="EMBL" id="MCO8277844.1"/>
    </source>
</evidence>
<dbReference type="EMBL" id="JAMYJR010000066">
    <property type="protein sequence ID" value="MCO8277844.1"/>
    <property type="molecule type" value="Genomic_DNA"/>
</dbReference>
<protein>
    <recommendedName>
        <fullName evidence="6">SURF1-like protein</fullName>
    </recommendedName>
</protein>
<keyword evidence="9" id="KW-1185">Reference proteome</keyword>
<accession>A0ABT1E3Z2</accession>
<evidence type="ECO:0000256" key="7">
    <source>
        <dbReference type="SAM" id="MobiDB-lite"/>
    </source>
</evidence>
<evidence type="ECO:0000256" key="2">
    <source>
        <dbReference type="ARBA" id="ARBA00007165"/>
    </source>
</evidence>
<dbReference type="InterPro" id="IPR002994">
    <property type="entry name" value="Surf1/Shy1"/>
</dbReference>
<evidence type="ECO:0000256" key="4">
    <source>
        <dbReference type="ARBA" id="ARBA00022989"/>
    </source>
</evidence>
<name>A0ABT1E3Z2_9ACTN</name>
<gene>
    <name evidence="8" type="ORF">M1L60_45465</name>
</gene>
<comment type="caution">
    <text evidence="8">The sequence shown here is derived from an EMBL/GenBank/DDBJ whole genome shotgun (WGS) entry which is preliminary data.</text>
</comment>
<evidence type="ECO:0000256" key="5">
    <source>
        <dbReference type="ARBA" id="ARBA00023136"/>
    </source>
</evidence>
<comment type="similarity">
    <text evidence="2 6">Belongs to the SURF1 family.</text>
</comment>
<feature type="compositionally biased region" description="Low complexity" evidence="7">
    <location>
        <begin position="377"/>
        <end position="386"/>
    </location>
</feature>
<feature type="region of interest" description="Disordered" evidence="7">
    <location>
        <begin position="251"/>
        <end position="386"/>
    </location>
</feature>
<comment type="subcellular location">
    <subcellularLocation>
        <location evidence="6">Cell membrane</location>
        <topology evidence="6">Multi-pass membrane protein</topology>
    </subcellularLocation>
    <subcellularLocation>
        <location evidence="1">Membrane</location>
    </subcellularLocation>
</comment>
<evidence type="ECO:0000313" key="9">
    <source>
        <dbReference type="Proteomes" id="UP001523369"/>
    </source>
</evidence>
<dbReference type="PANTHER" id="PTHR23427:SF2">
    <property type="entry name" value="SURFEIT LOCUS PROTEIN 1"/>
    <property type="match status" value="1"/>
</dbReference>
<dbReference type="CDD" id="cd06662">
    <property type="entry name" value="SURF1"/>
    <property type="match status" value="1"/>
</dbReference>
<feature type="compositionally biased region" description="Basic and acidic residues" evidence="7">
    <location>
        <begin position="251"/>
        <end position="357"/>
    </location>
</feature>
<dbReference type="Pfam" id="PF02104">
    <property type="entry name" value="SURF1"/>
    <property type="match status" value="1"/>
</dbReference>